<evidence type="ECO:0000313" key="2">
    <source>
        <dbReference type="RefSeq" id="XP_065662996.1"/>
    </source>
</evidence>
<name>A0ABM4CMH0_HYDVU</name>
<proteinExistence type="predicted"/>
<accession>A0ABM4CMH0</accession>
<protein>
    <submittedName>
        <fullName evidence="2">Uncharacterized protein LOC136085601</fullName>
    </submittedName>
</protein>
<organism evidence="1 2">
    <name type="scientific">Hydra vulgaris</name>
    <name type="common">Hydra</name>
    <name type="synonym">Hydra attenuata</name>
    <dbReference type="NCBI Taxonomy" id="6087"/>
    <lineage>
        <taxon>Eukaryota</taxon>
        <taxon>Metazoa</taxon>
        <taxon>Cnidaria</taxon>
        <taxon>Hydrozoa</taxon>
        <taxon>Hydroidolina</taxon>
        <taxon>Anthoathecata</taxon>
        <taxon>Aplanulata</taxon>
        <taxon>Hydridae</taxon>
        <taxon>Hydra</taxon>
    </lineage>
</organism>
<reference evidence="2" key="1">
    <citation type="submission" date="2025-08" db="UniProtKB">
        <authorList>
            <consortium name="RefSeq"/>
        </authorList>
    </citation>
    <scope>IDENTIFICATION</scope>
</reference>
<keyword evidence="1" id="KW-1185">Reference proteome</keyword>
<dbReference type="RefSeq" id="XP_065662996.1">
    <property type="nucleotide sequence ID" value="XM_065806924.1"/>
</dbReference>
<dbReference type="GeneID" id="136085601"/>
<evidence type="ECO:0000313" key="1">
    <source>
        <dbReference type="Proteomes" id="UP001652625"/>
    </source>
</evidence>
<sequence length="191" mass="22231">MVKFFLQYKMSEDLGYTRAIWKRKNEDGVLLEEEGVVPHCWLEGKDIVRYPPKAKKERALKKKQYPQQDWMYGKIVHRKVTGSLETCENWAYTTCAASSDSDENAVEEDDNEIVPITKTGRDKVGKRQLIFIYNKLVKFIYTEKFNFFNLDFEHLETQDIAASPPSKKRVLCATQQFATFKNISASFPRGI</sequence>
<dbReference type="Proteomes" id="UP001652625">
    <property type="component" value="Chromosome 09"/>
</dbReference>
<gene>
    <name evidence="2" type="primary">LOC136085601</name>
</gene>